<organism evidence="2">
    <name type="scientific">Sarcoptes scabiei</name>
    <name type="common">Itch mite</name>
    <name type="synonym">Acarus scabiei</name>
    <dbReference type="NCBI Taxonomy" id="52283"/>
    <lineage>
        <taxon>Eukaryota</taxon>
        <taxon>Metazoa</taxon>
        <taxon>Ecdysozoa</taxon>
        <taxon>Arthropoda</taxon>
        <taxon>Chelicerata</taxon>
        <taxon>Arachnida</taxon>
        <taxon>Acari</taxon>
        <taxon>Acariformes</taxon>
        <taxon>Sarcoptiformes</taxon>
        <taxon>Astigmata</taxon>
        <taxon>Psoroptidia</taxon>
        <taxon>Sarcoptoidea</taxon>
        <taxon>Sarcoptidae</taxon>
        <taxon>Sarcoptinae</taxon>
        <taxon>Sarcoptes</taxon>
    </lineage>
</organism>
<reference evidence="3" key="3">
    <citation type="submission" date="2022-06" db="UniProtKB">
        <authorList>
            <consortium name="EnsemblMetazoa"/>
        </authorList>
    </citation>
    <scope>IDENTIFICATION</scope>
</reference>
<keyword evidence="1" id="KW-0472">Membrane</keyword>
<evidence type="ECO:0008006" key="5">
    <source>
        <dbReference type="Google" id="ProtNLM"/>
    </source>
</evidence>
<reference evidence="2" key="2">
    <citation type="submission" date="2020-01" db="EMBL/GenBank/DDBJ databases">
        <authorList>
            <person name="Korhonen P.K.K."/>
            <person name="Guangxu M.G."/>
            <person name="Wang T.W."/>
            <person name="Stroehlein A.J.S."/>
            <person name="Young N.D."/>
            <person name="Ang C.-S.A."/>
            <person name="Fernando D.W.F."/>
            <person name="Lu H.L."/>
            <person name="Taylor S.T."/>
            <person name="Ehtesham M.E.M."/>
            <person name="Najaraj S.H.N."/>
            <person name="Harsha G.H.G."/>
            <person name="Madugundu A.M."/>
            <person name="Renuse S.R."/>
            <person name="Holt D.H."/>
            <person name="Pandey A.P."/>
            <person name="Papenfuss A.P."/>
            <person name="Gasser R.B.G."/>
            <person name="Fischer K.F."/>
        </authorList>
    </citation>
    <scope>NUCLEOTIDE SEQUENCE</scope>
    <source>
        <strain evidence="2">SSS_KF_BRIS2020</strain>
    </source>
</reference>
<keyword evidence="4" id="KW-1185">Reference proteome</keyword>
<dbReference type="EMBL" id="WVUK01000054">
    <property type="protein sequence ID" value="KAF7494118.1"/>
    <property type="molecule type" value="Genomic_DNA"/>
</dbReference>
<keyword evidence="1" id="KW-0812">Transmembrane</keyword>
<evidence type="ECO:0000313" key="4">
    <source>
        <dbReference type="Proteomes" id="UP000070412"/>
    </source>
</evidence>
<evidence type="ECO:0000256" key="1">
    <source>
        <dbReference type="SAM" id="Phobius"/>
    </source>
</evidence>
<evidence type="ECO:0000313" key="3">
    <source>
        <dbReference type="EnsemblMetazoa" id="KAF7494118.1"/>
    </source>
</evidence>
<feature type="transmembrane region" description="Helical" evidence="1">
    <location>
        <begin position="315"/>
        <end position="338"/>
    </location>
</feature>
<dbReference type="Proteomes" id="UP000070412">
    <property type="component" value="Unassembled WGS sequence"/>
</dbReference>
<feature type="transmembrane region" description="Helical" evidence="1">
    <location>
        <begin position="94"/>
        <end position="111"/>
    </location>
</feature>
<feature type="transmembrane region" description="Helical" evidence="1">
    <location>
        <begin position="152"/>
        <end position="176"/>
    </location>
</feature>
<dbReference type="EnsemblMetazoa" id="SSS_2196s_mrna">
    <property type="protein sequence ID" value="KAF7494118.1"/>
    <property type="gene ID" value="SSS_2196"/>
</dbReference>
<feature type="transmembrane region" description="Helical" evidence="1">
    <location>
        <begin position="57"/>
        <end position="74"/>
    </location>
</feature>
<feature type="transmembrane region" description="Helical" evidence="1">
    <location>
        <begin position="196"/>
        <end position="226"/>
    </location>
</feature>
<dbReference type="AlphaFoldDB" id="A0A834RCR8"/>
<accession>A0A834RCR8</accession>
<keyword evidence="1" id="KW-1133">Transmembrane helix</keyword>
<reference evidence="4" key="1">
    <citation type="journal article" date="2020" name="PLoS Negl. Trop. Dis.">
        <title>High-quality nuclear genome for Sarcoptes scabiei-A critical resource for a neglected parasite.</title>
        <authorList>
            <person name="Korhonen P.K."/>
            <person name="Gasser R.B."/>
            <person name="Ma G."/>
            <person name="Wang T."/>
            <person name="Stroehlein A.J."/>
            <person name="Young N.D."/>
            <person name="Ang C.S."/>
            <person name="Fernando D.D."/>
            <person name="Lu H.C."/>
            <person name="Taylor S."/>
            <person name="Reynolds S.L."/>
            <person name="Mofiz E."/>
            <person name="Najaraj S.H."/>
            <person name="Gowda H."/>
            <person name="Madugundu A."/>
            <person name="Renuse S."/>
            <person name="Holt D."/>
            <person name="Pandey A."/>
            <person name="Papenfuss A.T."/>
            <person name="Fischer K."/>
        </authorList>
    </citation>
    <scope>NUCLEOTIDE SEQUENCE [LARGE SCALE GENOMIC DNA]</scope>
</reference>
<dbReference type="OrthoDB" id="6523130at2759"/>
<gene>
    <name evidence="2" type="ORF">SSS_2196</name>
</gene>
<protein>
    <recommendedName>
        <fullName evidence="5">Odorant receptor</fullName>
    </recommendedName>
</protein>
<name>A0A834RCR8_SARSC</name>
<proteinExistence type="predicted"/>
<evidence type="ECO:0000313" key="2">
    <source>
        <dbReference type="EMBL" id="KAF7494118.1"/>
    </source>
</evidence>
<sequence>MDLFDLRPYRIEKIDEIFEYYLRFAKLYFFRRDFSLNEYLSGGLRCSKSDLIFAAKSLLRPAAAVSLFLLLLLWPDCDWILSTKAISKIVTTKGYEVLYFYSLMILCYVENTRFKVFRSIRDYSLRSAFHVSRLYDDDQFTERNRKRFIKRFIYFGYASGTIYRLFTIYVVLWSFYVSWKLANLYSQGEILDLSAIIFSLILGALTFSHLINIAGLCFTVFFCFAFTCDLLVCKFDQLKQKLDQDHKWQLRLENRFFSLKNFDSYHRKFRQKYSEIFIQTSSYNYDHCTFFLMTEFSSKTTMIVMVIFYQQQSEMTLYSVVMIATLFSVFALITIIYWKISFFDSYNLEIFKTISDWSARIHSGTVEMQPKLLRLWGLKKIPKRYRITKLTLMKSQHFNQSIPNTRIGFTCGHLFHISKNRFVELVLMNIGLVSLIYKKLILGKN</sequence>